<dbReference type="OrthoDB" id="177518at2"/>
<dbReference type="STRING" id="388408.LAX5112_04232"/>
<accession>A0A0M7ALA3</accession>
<organism evidence="9 10">
    <name type="scientific">Roseibium alexandrii</name>
    <dbReference type="NCBI Taxonomy" id="388408"/>
    <lineage>
        <taxon>Bacteria</taxon>
        <taxon>Pseudomonadati</taxon>
        <taxon>Pseudomonadota</taxon>
        <taxon>Alphaproteobacteria</taxon>
        <taxon>Hyphomicrobiales</taxon>
        <taxon>Stappiaceae</taxon>
        <taxon>Roseibium</taxon>
    </lineage>
</organism>
<keyword evidence="10" id="KW-1185">Reference proteome</keyword>
<keyword evidence="5 9" id="KW-0378">Hydrolase</keyword>
<evidence type="ECO:0000256" key="3">
    <source>
        <dbReference type="ARBA" id="ARBA00007275"/>
    </source>
</evidence>
<gene>
    <name evidence="9" type="primary">nudF_1</name>
    <name evidence="9" type="ORF">LAX5112_04232</name>
</gene>
<proteinExistence type="inferred from homology"/>
<dbReference type="CDD" id="cd24161">
    <property type="entry name" value="NUDIX_ADPRase_Ndx2"/>
    <property type="match status" value="1"/>
</dbReference>
<comment type="cofactor">
    <cofactor evidence="2">
        <name>Mg(2+)</name>
        <dbReference type="ChEBI" id="CHEBI:18420"/>
    </cofactor>
</comment>
<evidence type="ECO:0000313" key="10">
    <source>
        <dbReference type="Proteomes" id="UP000053235"/>
    </source>
</evidence>
<dbReference type="GO" id="GO:0019693">
    <property type="term" value="P:ribose phosphate metabolic process"/>
    <property type="evidence" value="ECO:0007669"/>
    <property type="project" value="TreeGrafter"/>
</dbReference>
<protein>
    <recommendedName>
        <fullName evidence="4">GDP-mannose pyrophosphatase</fullName>
    </recommendedName>
    <alternativeName>
        <fullName evidence="6">GDP-mannose hydrolase</fullName>
    </alternativeName>
    <alternativeName>
        <fullName evidence="7">GDPMK</fullName>
    </alternativeName>
</protein>
<comment type="catalytic activity">
    <reaction evidence="1">
        <text>GDP-alpha-D-mannose + H2O = alpha-D-mannose 1-phosphate + GMP + 2 H(+)</text>
        <dbReference type="Rhea" id="RHEA:27978"/>
        <dbReference type="ChEBI" id="CHEBI:15377"/>
        <dbReference type="ChEBI" id="CHEBI:15378"/>
        <dbReference type="ChEBI" id="CHEBI:57527"/>
        <dbReference type="ChEBI" id="CHEBI:58115"/>
        <dbReference type="ChEBI" id="CHEBI:58409"/>
    </reaction>
</comment>
<dbReference type="PANTHER" id="PTHR11839:SF18">
    <property type="entry name" value="NUDIX HYDROLASE DOMAIN-CONTAINING PROTEIN"/>
    <property type="match status" value="1"/>
</dbReference>
<evidence type="ECO:0000256" key="7">
    <source>
        <dbReference type="ARBA" id="ARBA00032272"/>
    </source>
</evidence>
<evidence type="ECO:0000259" key="8">
    <source>
        <dbReference type="PROSITE" id="PS51462"/>
    </source>
</evidence>
<name>A0A0M7ALA3_9HYPH</name>
<dbReference type="SUPFAM" id="SSF55811">
    <property type="entry name" value="Nudix"/>
    <property type="match status" value="1"/>
</dbReference>
<sequence>MNKLSRKTVYKNRWMQVHEDAVRFPDGSEGIYGLVDKPDFALIIPRHDDGRFQLVEQYRYPVGGRYWEFPQGSWEGVQNADLEQVALGELEEETGFKAKSLTKLGHLFEAYGYSNQGFDVFLAEGLTPGEVNRENTEQDMATAAFTRAEITDLIRSGDIKDAPTVAALGLLSMSE</sequence>
<dbReference type="EMBL" id="CXWD01000021">
    <property type="protein sequence ID" value="CTQ75437.1"/>
    <property type="molecule type" value="Genomic_DNA"/>
</dbReference>
<evidence type="ECO:0000256" key="6">
    <source>
        <dbReference type="ARBA" id="ARBA00032162"/>
    </source>
</evidence>
<dbReference type="Pfam" id="PF00293">
    <property type="entry name" value="NUDIX"/>
    <property type="match status" value="1"/>
</dbReference>
<feature type="domain" description="Nudix hydrolase" evidence="8">
    <location>
        <begin position="35"/>
        <end position="167"/>
    </location>
</feature>
<evidence type="ECO:0000256" key="5">
    <source>
        <dbReference type="ARBA" id="ARBA00022801"/>
    </source>
</evidence>
<reference evidence="10" key="1">
    <citation type="submission" date="2015-07" db="EMBL/GenBank/DDBJ databases">
        <authorList>
            <person name="Rodrigo-Torres Lidia"/>
            <person name="Arahal R.David."/>
        </authorList>
    </citation>
    <scope>NUCLEOTIDE SEQUENCE [LARGE SCALE GENOMIC DNA]</scope>
    <source>
        <strain evidence="10">CECT 5112</strain>
    </source>
</reference>
<evidence type="ECO:0000256" key="2">
    <source>
        <dbReference type="ARBA" id="ARBA00001946"/>
    </source>
</evidence>
<dbReference type="RefSeq" id="WP_055673468.1">
    <property type="nucleotide sequence ID" value="NZ_CXWD01000021.1"/>
</dbReference>
<evidence type="ECO:0000313" key="9">
    <source>
        <dbReference type="EMBL" id="CTQ75437.1"/>
    </source>
</evidence>
<dbReference type="InterPro" id="IPR015797">
    <property type="entry name" value="NUDIX_hydrolase-like_dom_sf"/>
</dbReference>
<comment type="similarity">
    <text evidence="3">Belongs to the Nudix hydrolase family. NudK subfamily.</text>
</comment>
<evidence type="ECO:0000256" key="1">
    <source>
        <dbReference type="ARBA" id="ARBA00000847"/>
    </source>
</evidence>
<dbReference type="GO" id="GO:0006753">
    <property type="term" value="P:nucleoside phosphate metabolic process"/>
    <property type="evidence" value="ECO:0007669"/>
    <property type="project" value="TreeGrafter"/>
</dbReference>
<dbReference type="GO" id="GO:0016787">
    <property type="term" value="F:hydrolase activity"/>
    <property type="evidence" value="ECO:0007669"/>
    <property type="project" value="UniProtKB-KW"/>
</dbReference>
<dbReference type="Gene3D" id="3.90.79.10">
    <property type="entry name" value="Nucleoside Triphosphate Pyrophosphohydrolase"/>
    <property type="match status" value="1"/>
</dbReference>
<dbReference type="AlphaFoldDB" id="A0A0M7ALA3"/>
<dbReference type="Proteomes" id="UP000053235">
    <property type="component" value="Unassembled WGS sequence"/>
</dbReference>
<dbReference type="PANTHER" id="PTHR11839">
    <property type="entry name" value="UDP/ADP-SUGAR PYROPHOSPHATASE"/>
    <property type="match status" value="1"/>
</dbReference>
<dbReference type="InterPro" id="IPR000086">
    <property type="entry name" value="NUDIX_hydrolase_dom"/>
</dbReference>
<evidence type="ECO:0000256" key="4">
    <source>
        <dbReference type="ARBA" id="ARBA00016377"/>
    </source>
</evidence>
<dbReference type="PROSITE" id="PS51462">
    <property type="entry name" value="NUDIX"/>
    <property type="match status" value="1"/>
</dbReference>